<keyword evidence="6" id="KW-1185">Reference proteome</keyword>
<evidence type="ECO:0000313" key="5">
    <source>
        <dbReference type="Ensembl" id="ENSVKKP00000009822.1"/>
    </source>
</evidence>
<dbReference type="InterPro" id="IPR006703">
    <property type="entry name" value="G_AIG1"/>
</dbReference>
<name>A0A8D2J5X3_VARKO</name>
<dbReference type="AlphaFoldDB" id="A0A8D2J5X3"/>
<proteinExistence type="inferred from homology"/>
<feature type="domain" description="AIG1-type G" evidence="4">
    <location>
        <begin position="25"/>
        <end position="77"/>
    </location>
</feature>
<evidence type="ECO:0000259" key="4">
    <source>
        <dbReference type="Pfam" id="PF04548"/>
    </source>
</evidence>
<keyword evidence="3" id="KW-0342">GTP-binding</keyword>
<dbReference type="GO" id="GO:0005525">
    <property type="term" value="F:GTP binding"/>
    <property type="evidence" value="ECO:0007669"/>
    <property type="project" value="UniProtKB-KW"/>
</dbReference>
<dbReference type="Ensembl" id="ENSVKKT00000010068.1">
    <property type="protein sequence ID" value="ENSVKKP00000009822.1"/>
    <property type="gene ID" value="ENSVKKG00000006927.1"/>
</dbReference>
<dbReference type="InterPro" id="IPR027417">
    <property type="entry name" value="P-loop_NTPase"/>
</dbReference>
<evidence type="ECO:0000313" key="6">
    <source>
        <dbReference type="Proteomes" id="UP000694545"/>
    </source>
</evidence>
<evidence type="ECO:0000256" key="3">
    <source>
        <dbReference type="ARBA" id="ARBA00023134"/>
    </source>
</evidence>
<dbReference type="Gene3D" id="3.40.50.300">
    <property type="entry name" value="P-loop containing nucleotide triphosphate hydrolases"/>
    <property type="match status" value="1"/>
</dbReference>
<evidence type="ECO:0000256" key="2">
    <source>
        <dbReference type="ARBA" id="ARBA00022741"/>
    </source>
</evidence>
<dbReference type="InterPro" id="IPR045058">
    <property type="entry name" value="GIMA/IAN/Toc"/>
</dbReference>
<sequence>NEGRKTALTEPGSTRHIREDSDILIVLVGKTGGGKSATGNTILGEKKFESKLSQILVTQTCQREARAEPWKGKRLAVMPRRRRSAAPCWGAAPTCWC</sequence>
<dbReference type="PANTHER" id="PTHR10903">
    <property type="entry name" value="GTPASE, IMAP FAMILY MEMBER-RELATED"/>
    <property type="match status" value="1"/>
</dbReference>
<organism evidence="5 6">
    <name type="scientific">Varanus komodoensis</name>
    <name type="common">Komodo dragon</name>
    <dbReference type="NCBI Taxonomy" id="61221"/>
    <lineage>
        <taxon>Eukaryota</taxon>
        <taxon>Metazoa</taxon>
        <taxon>Chordata</taxon>
        <taxon>Craniata</taxon>
        <taxon>Vertebrata</taxon>
        <taxon>Euteleostomi</taxon>
        <taxon>Lepidosauria</taxon>
        <taxon>Squamata</taxon>
        <taxon>Bifurcata</taxon>
        <taxon>Unidentata</taxon>
        <taxon>Episquamata</taxon>
        <taxon>Toxicofera</taxon>
        <taxon>Anguimorpha</taxon>
        <taxon>Paleoanguimorpha</taxon>
        <taxon>Varanoidea</taxon>
        <taxon>Varanidae</taxon>
        <taxon>Varanus</taxon>
    </lineage>
</organism>
<protein>
    <recommendedName>
        <fullName evidence="4">AIG1-type G domain-containing protein</fullName>
    </recommendedName>
</protein>
<keyword evidence="2" id="KW-0547">Nucleotide-binding</keyword>
<reference evidence="5" key="2">
    <citation type="submission" date="2025-09" db="UniProtKB">
        <authorList>
            <consortium name="Ensembl"/>
        </authorList>
    </citation>
    <scope>IDENTIFICATION</scope>
</reference>
<dbReference type="PANTHER" id="PTHR10903:SF170">
    <property type="entry name" value="GTPASE IMAP FAMILY MEMBER 7"/>
    <property type="match status" value="1"/>
</dbReference>
<dbReference type="SUPFAM" id="SSF52540">
    <property type="entry name" value="P-loop containing nucleoside triphosphate hydrolases"/>
    <property type="match status" value="1"/>
</dbReference>
<dbReference type="Pfam" id="PF04548">
    <property type="entry name" value="AIG1"/>
    <property type="match status" value="1"/>
</dbReference>
<reference evidence="5" key="1">
    <citation type="submission" date="2025-08" db="UniProtKB">
        <authorList>
            <consortium name="Ensembl"/>
        </authorList>
    </citation>
    <scope>IDENTIFICATION</scope>
</reference>
<evidence type="ECO:0000256" key="1">
    <source>
        <dbReference type="ARBA" id="ARBA00008535"/>
    </source>
</evidence>
<accession>A0A8D2J5X3</accession>
<comment type="similarity">
    <text evidence="1">Belongs to the TRAFAC class TrmE-Era-EngA-EngB-Septin-like GTPase superfamily. AIG1/Toc34/Toc159-like paraseptin GTPase family. IAN subfamily.</text>
</comment>
<dbReference type="Proteomes" id="UP000694545">
    <property type="component" value="Unplaced"/>
</dbReference>